<organism evidence="2 3">
    <name type="scientific">Xenorhabdus bovienii (strain SS-2004)</name>
    <name type="common">Xenorhabdus nematophila subsp. bovienii</name>
    <dbReference type="NCBI Taxonomy" id="406818"/>
    <lineage>
        <taxon>Bacteria</taxon>
        <taxon>Pseudomonadati</taxon>
        <taxon>Pseudomonadota</taxon>
        <taxon>Gammaproteobacteria</taxon>
        <taxon>Enterobacterales</taxon>
        <taxon>Morganellaceae</taxon>
        <taxon>Xenorhabdus</taxon>
    </lineage>
</organism>
<keyword evidence="1" id="KW-0812">Transmembrane</keyword>
<dbReference type="PANTHER" id="PTHR34980">
    <property type="entry name" value="INNER MEMBRANE PROTEIN-RELATED-RELATED"/>
    <property type="match status" value="1"/>
</dbReference>
<evidence type="ECO:0000313" key="3">
    <source>
        <dbReference type="Proteomes" id="UP000002045"/>
    </source>
</evidence>
<dbReference type="EMBL" id="FN667741">
    <property type="protein sequence ID" value="CBJ83397.1"/>
    <property type="molecule type" value="Genomic_DNA"/>
</dbReference>
<name>D3V6W8_XENBS</name>
<dbReference type="GO" id="GO:0005886">
    <property type="term" value="C:plasma membrane"/>
    <property type="evidence" value="ECO:0007669"/>
    <property type="project" value="TreeGrafter"/>
</dbReference>
<dbReference type="KEGG" id="xbo:XBJ1_4294"/>
<sequence length="220" mass="24443">MVSSKVGESGSKYINCERVSGVTEGSPAKADNGKLIPKAINIVIRSLFMPVFMLYSLSVNTGKTASTIGKEYMTLQQWGFSFKGRIGRREFWIGIGICFALIFMLLTLHGLNTLPMHYATAGIALILYPTAAIIAKRLHDRNKRGGWMLLLVLAWVLLSLDWSAMTPIWQWGIGRFIPTLIFVMIVLDCGVFRGMEGSNRFGEMAETVEYISASEPAPKR</sequence>
<accession>D3V6W8</accession>
<feature type="transmembrane region" description="Helical" evidence="1">
    <location>
        <begin position="171"/>
        <end position="192"/>
    </location>
</feature>
<dbReference type="AlphaFoldDB" id="D3V6W8"/>
<proteinExistence type="predicted"/>
<keyword evidence="1" id="KW-0472">Membrane</keyword>
<dbReference type="PANTHER" id="PTHR34980:SF1">
    <property type="entry name" value="INNER MEMBRANE PROTEIN"/>
    <property type="match status" value="1"/>
</dbReference>
<evidence type="ECO:0000256" key="1">
    <source>
        <dbReference type="SAM" id="Phobius"/>
    </source>
</evidence>
<dbReference type="Pfam" id="PF05656">
    <property type="entry name" value="DUF805"/>
    <property type="match status" value="1"/>
</dbReference>
<feature type="transmembrane region" description="Helical" evidence="1">
    <location>
        <begin position="117"/>
        <end position="135"/>
    </location>
</feature>
<feature type="transmembrane region" description="Helical" evidence="1">
    <location>
        <begin position="91"/>
        <end position="111"/>
    </location>
</feature>
<protein>
    <submittedName>
        <fullName evidence="2">Putative membrane protein (Modular protein)</fullName>
    </submittedName>
</protein>
<reference evidence="2" key="1">
    <citation type="journal article" date="2011" name="PLoS ONE">
        <title>The entomopathogenic bacterial endosymbionts xenorhabdus and photorhabdus: convergent lifestyles from divergent genomes.</title>
        <authorList>
            <person name="Chaston J.M."/>
            <person name="Suen G."/>
            <person name="Tucker S.L."/>
            <person name="Andersen A.W."/>
            <person name="Bhasin A."/>
            <person name="Bode E."/>
            <person name="Bode H.B."/>
            <person name="Brachmann A.O."/>
            <person name="Cowles C.E."/>
            <person name="Cowles K.N."/>
            <person name="Darby C."/>
            <person name="de Leon L."/>
            <person name="Drace K."/>
            <person name="Du Z."/>
            <person name="Givaudan A."/>
            <person name="Herbert Tran E.E."/>
            <person name="Jewell K.A."/>
            <person name="Knack J.J."/>
            <person name="Krasomil-Osterfeld K.C."/>
            <person name="Kukor R."/>
            <person name="Lanois A."/>
            <person name="Latreille P."/>
            <person name="Leimgruber N.K."/>
            <person name="Lipke C.M."/>
            <person name="Liu R."/>
            <person name="Lu X."/>
            <person name="Martens E.C."/>
            <person name="Marri P.R."/>
            <person name="Medigue C."/>
            <person name="Menard M.L."/>
            <person name="Miller N.M."/>
            <person name="Morales-Soto N."/>
            <person name="Norton S."/>
            <person name="Ogier J.C."/>
            <person name="Orchard S.S."/>
            <person name="Park D."/>
            <person name="Park Y."/>
            <person name="Qurollo B.A."/>
            <person name="Sugar D.R."/>
            <person name="Richards G.R."/>
            <person name="Rouy Z."/>
            <person name="Slominski B."/>
            <person name="Slominski K."/>
            <person name="Snyder H."/>
            <person name="Tjaden B.C."/>
            <person name="van der Hoeven R."/>
            <person name="Welch R.D."/>
            <person name="Wheeler C."/>
            <person name="Xiang B."/>
            <person name="Barbazuk B."/>
            <person name="Gaudriault S."/>
            <person name="Goodner B."/>
            <person name="Slater S.C."/>
            <person name="Forst S."/>
            <person name="Goldman B.S."/>
            <person name="Goodrich-Blair H."/>
        </authorList>
    </citation>
    <scope>NUCLEOTIDE SEQUENCE [LARGE SCALE GENOMIC DNA]</scope>
    <source>
        <strain evidence="2">SS-2004</strain>
    </source>
</reference>
<dbReference type="HOGENOM" id="CLU_1255562_0_0_6"/>
<keyword evidence="1" id="KW-1133">Transmembrane helix</keyword>
<dbReference type="InterPro" id="IPR008523">
    <property type="entry name" value="DUF805"/>
</dbReference>
<dbReference type="STRING" id="406818.XBJ1_4294"/>
<dbReference type="eggNOG" id="COG3152">
    <property type="taxonomic scope" value="Bacteria"/>
</dbReference>
<feature type="transmembrane region" description="Helical" evidence="1">
    <location>
        <begin position="147"/>
        <end position="165"/>
    </location>
</feature>
<gene>
    <name evidence="2" type="ordered locus">XBJ1_4294</name>
</gene>
<evidence type="ECO:0000313" key="2">
    <source>
        <dbReference type="EMBL" id="CBJ83397.1"/>
    </source>
</evidence>
<dbReference type="Proteomes" id="UP000002045">
    <property type="component" value="Chromosome"/>
</dbReference>